<dbReference type="Gene3D" id="1.10.870.10">
    <property type="entry name" value="MHC class II-associated invariant chain, trimerisation domain"/>
    <property type="match status" value="1"/>
</dbReference>
<dbReference type="InterPro" id="IPR036613">
    <property type="entry name" value="MHCII_invariant_trimer_sf"/>
</dbReference>
<dbReference type="InterPro" id="IPR036857">
    <property type="entry name" value="Thyroglobulin_1_sf"/>
</dbReference>
<reference evidence="10 11" key="1">
    <citation type="submission" date="2019-04" db="EMBL/GenBank/DDBJ databases">
        <title>The sequence and de novo assembly of Takifugu bimaculatus genome using PacBio and Hi-C technologies.</title>
        <authorList>
            <person name="Xu P."/>
            <person name="Liu B."/>
            <person name="Zhou Z."/>
        </authorList>
    </citation>
    <scope>NUCLEOTIDE SEQUENCE [LARGE SCALE GENOMIC DNA]</scope>
    <source>
        <strain evidence="10">TB-2018</strain>
        <tissue evidence="10">Muscle</tissue>
    </source>
</reference>
<evidence type="ECO:0000256" key="6">
    <source>
        <dbReference type="PROSITE-ProRule" id="PRU00500"/>
    </source>
</evidence>
<comment type="caution">
    <text evidence="6">Lacks conserved residue(s) required for the propagation of feature annotation.</text>
</comment>
<keyword evidence="8" id="KW-1133">Transmembrane helix</keyword>
<dbReference type="GO" id="GO:0019882">
    <property type="term" value="P:antigen processing and presentation"/>
    <property type="evidence" value="ECO:0007669"/>
    <property type="project" value="InterPro"/>
</dbReference>
<dbReference type="EMBL" id="SWLE01000006">
    <property type="protein sequence ID" value="TNM98739.1"/>
    <property type="molecule type" value="Genomic_DNA"/>
</dbReference>
<dbReference type="PIRSF" id="PIRSF001992">
    <property type="entry name" value="CD74_antigen"/>
    <property type="match status" value="1"/>
</dbReference>
<comment type="caution">
    <text evidence="10">The sequence shown here is derived from an EMBL/GenBank/DDBJ whole genome shotgun (WGS) entry which is preliminary data.</text>
</comment>
<evidence type="ECO:0000313" key="11">
    <source>
        <dbReference type="Proteomes" id="UP000516260"/>
    </source>
</evidence>
<dbReference type="PRINTS" id="PR01990">
    <property type="entry name" value="CD74ANTIGEN"/>
</dbReference>
<evidence type="ECO:0000256" key="2">
    <source>
        <dbReference type="ARBA" id="ARBA00022525"/>
    </source>
</evidence>
<evidence type="ECO:0000256" key="8">
    <source>
        <dbReference type="SAM" id="Phobius"/>
    </source>
</evidence>
<proteinExistence type="predicted"/>
<protein>
    <recommendedName>
        <fullName evidence="9">Thyroglobulin type-1 domain-containing protein</fullName>
    </recommendedName>
</protein>
<sequence>MSNTEDAALARGSVAGSEDALILRTRPEGGSNRRALKVAGLTTLACLLLGSQVFTAYMVFGQNQQIKALQTKNENMNRQLTRSNQAPVRVQMPMKSLPMMRAYDPDSDPKPVAPKAVEKKTVVSVETQVKDLLQDFKLPLFNSTFIPNLLALKQQMNETVWEEFESWMQFWLIFQMAQEKAPLLTATTAPAKTKCQEEAAAAPHKLGAHKPQCDEQGQYKPIQCWHAVGFCWCVDSTGAPIQGTAVRGRPDCPKAASYGRMMIAPLRELAAVKVGDE</sequence>
<name>A0A4Z2C2U5_9TELE</name>
<gene>
    <name evidence="10" type="ORF">fugu_013303</name>
</gene>
<keyword evidence="3" id="KW-0677">Repeat</keyword>
<dbReference type="PROSITE" id="PS00484">
    <property type="entry name" value="THYROGLOBULIN_1_1"/>
    <property type="match status" value="1"/>
</dbReference>
<organism evidence="10 11">
    <name type="scientific">Takifugu bimaculatus</name>
    <dbReference type="NCBI Taxonomy" id="433685"/>
    <lineage>
        <taxon>Eukaryota</taxon>
        <taxon>Metazoa</taxon>
        <taxon>Chordata</taxon>
        <taxon>Craniata</taxon>
        <taxon>Vertebrata</taxon>
        <taxon>Euteleostomi</taxon>
        <taxon>Actinopterygii</taxon>
        <taxon>Neopterygii</taxon>
        <taxon>Teleostei</taxon>
        <taxon>Neoteleostei</taxon>
        <taxon>Acanthomorphata</taxon>
        <taxon>Eupercaria</taxon>
        <taxon>Tetraodontiformes</taxon>
        <taxon>Tetradontoidea</taxon>
        <taxon>Tetraodontidae</taxon>
        <taxon>Takifugu</taxon>
    </lineage>
</organism>
<dbReference type="InterPro" id="IPR011988">
    <property type="entry name" value="MHC_II-assoc_invariant_trimer"/>
</dbReference>
<dbReference type="InterPro" id="IPR015386">
    <property type="entry name" value="MHC_II-assoc_invar/CLIP_MHC-bd"/>
</dbReference>
<dbReference type="PROSITE" id="PS51162">
    <property type="entry name" value="THYROGLOBULIN_1_2"/>
    <property type="match status" value="1"/>
</dbReference>
<dbReference type="SUPFAM" id="SSF48305">
    <property type="entry name" value="Class II MHC-associated invariant chain ectoplasmic trimerization domain"/>
    <property type="match status" value="1"/>
</dbReference>
<comment type="subcellular location">
    <subcellularLocation>
        <location evidence="1">Secreted</location>
    </subcellularLocation>
</comment>
<accession>A0A4Z2C2U5</accession>
<evidence type="ECO:0000256" key="4">
    <source>
        <dbReference type="ARBA" id="ARBA00023157"/>
    </source>
</evidence>
<evidence type="ECO:0000259" key="9">
    <source>
        <dbReference type="PROSITE" id="PS51162"/>
    </source>
</evidence>
<evidence type="ECO:0000313" key="10">
    <source>
        <dbReference type="EMBL" id="TNM98739.1"/>
    </source>
</evidence>
<feature type="disulfide bond" evidence="5">
    <location>
        <begin position="233"/>
        <end position="252"/>
    </location>
</feature>
<dbReference type="CDD" id="cd00191">
    <property type="entry name" value="TY"/>
    <property type="match status" value="1"/>
</dbReference>
<evidence type="ECO:0000256" key="7">
    <source>
        <dbReference type="SAM" id="Coils"/>
    </source>
</evidence>
<evidence type="ECO:0000256" key="5">
    <source>
        <dbReference type="PIRSR" id="PIRSR001992-1"/>
    </source>
</evidence>
<evidence type="ECO:0000256" key="1">
    <source>
        <dbReference type="ARBA" id="ARBA00004613"/>
    </source>
</evidence>
<dbReference type="Pfam" id="PF00086">
    <property type="entry name" value="Thyroglobulin_1"/>
    <property type="match status" value="1"/>
</dbReference>
<dbReference type="GO" id="GO:0070206">
    <property type="term" value="P:protein trimerization"/>
    <property type="evidence" value="ECO:0007669"/>
    <property type="project" value="InterPro"/>
</dbReference>
<dbReference type="GO" id="GO:0035718">
    <property type="term" value="F:macrophage migration inhibitory factor binding"/>
    <property type="evidence" value="ECO:0007669"/>
    <property type="project" value="InterPro"/>
</dbReference>
<dbReference type="GO" id="GO:0006955">
    <property type="term" value="P:immune response"/>
    <property type="evidence" value="ECO:0007669"/>
    <property type="project" value="InterPro"/>
</dbReference>
<keyword evidence="4 5" id="KW-1015">Disulfide bond</keyword>
<keyword evidence="8" id="KW-0812">Transmembrane</keyword>
<feature type="domain" description="Thyroglobulin type-1" evidence="9">
    <location>
        <begin position="192"/>
        <end position="252"/>
    </location>
</feature>
<feature type="disulfide bond" evidence="5 6">
    <location>
        <begin position="224"/>
        <end position="231"/>
    </location>
</feature>
<dbReference type="GO" id="GO:0005615">
    <property type="term" value="C:extracellular space"/>
    <property type="evidence" value="ECO:0007669"/>
    <property type="project" value="TreeGrafter"/>
</dbReference>
<dbReference type="InterPro" id="IPR051950">
    <property type="entry name" value="Dev_reg/Prot_inhib"/>
</dbReference>
<keyword evidence="11" id="KW-1185">Reference proteome</keyword>
<dbReference type="GO" id="GO:0016020">
    <property type="term" value="C:membrane"/>
    <property type="evidence" value="ECO:0007669"/>
    <property type="project" value="InterPro"/>
</dbReference>
<dbReference type="PANTHER" id="PTHR12352:SF3">
    <property type="entry name" value="NIDOGEN-2"/>
    <property type="match status" value="1"/>
</dbReference>
<dbReference type="GO" id="GO:0042289">
    <property type="term" value="F:MHC class II protein binding"/>
    <property type="evidence" value="ECO:0007669"/>
    <property type="project" value="InterPro"/>
</dbReference>
<dbReference type="GO" id="GO:0006886">
    <property type="term" value="P:intracellular protein transport"/>
    <property type="evidence" value="ECO:0007669"/>
    <property type="project" value="InterPro"/>
</dbReference>
<dbReference type="SMART" id="SM00211">
    <property type="entry name" value="TY"/>
    <property type="match status" value="1"/>
</dbReference>
<dbReference type="PANTHER" id="PTHR12352">
    <property type="entry name" value="SECRETED MODULAR CALCIUM-BINDING PROTEIN"/>
    <property type="match status" value="1"/>
</dbReference>
<dbReference type="Pfam" id="PF08831">
    <property type="entry name" value="MHCassoc_trimer"/>
    <property type="match status" value="1"/>
</dbReference>
<feature type="transmembrane region" description="Helical" evidence="8">
    <location>
        <begin position="38"/>
        <end position="60"/>
    </location>
</feature>
<keyword evidence="8" id="KW-0472">Membrane</keyword>
<dbReference type="AlphaFoldDB" id="A0A4Z2C2U5"/>
<evidence type="ECO:0000256" key="3">
    <source>
        <dbReference type="ARBA" id="ARBA00022737"/>
    </source>
</evidence>
<dbReference type="Proteomes" id="UP000516260">
    <property type="component" value="Chromosome 14"/>
</dbReference>
<keyword evidence="2" id="KW-0964">Secreted</keyword>
<dbReference type="InterPro" id="IPR022339">
    <property type="entry name" value="MHC_II-assoc_invar_chain"/>
</dbReference>
<dbReference type="Pfam" id="PF09307">
    <property type="entry name" value="MHC2-interact"/>
    <property type="match status" value="1"/>
</dbReference>
<feature type="disulfide bond" evidence="5">
    <location>
        <begin position="195"/>
        <end position="213"/>
    </location>
</feature>
<dbReference type="InterPro" id="IPR043530">
    <property type="entry name" value="CD74_antigen"/>
</dbReference>
<dbReference type="SUPFAM" id="SSF57610">
    <property type="entry name" value="Thyroglobulin type-1 domain"/>
    <property type="match status" value="1"/>
</dbReference>
<dbReference type="InterPro" id="IPR000716">
    <property type="entry name" value="Thyroglobulin_1"/>
</dbReference>
<dbReference type="Gene3D" id="4.10.800.10">
    <property type="entry name" value="Thyroglobulin type-1"/>
    <property type="match status" value="1"/>
</dbReference>
<feature type="coiled-coil region" evidence="7">
    <location>
        <begin position="59"/>
        <end position="86"/>
    </location>
</feature>
<keyword evidence="7" id="KW-0175">Coiled coil</keyword>